<sequence length="253" mass="28343">MAKFQYGQFMLFGDSITEYSSVEEHGLTPALQKAYIRRLDIVNRGFDGYNTRQALQVLPHIIPSPEQAKLRLLTIGFGANDATSPEANNDFHVPLAQYKENLQSILSHPSIAAQSCRVLLITPPPIDEYQHETKDRMAGQPGLTRFSQSAKDYADACRQVGETMHVPVFDLWGCLMRRAGWSDGGELAGAKDAPRSDVLGQLLSDGVHFTSQGYQVFYENLMDFVSRTYPDLKPENMPFVFPTCDEFTGELEK</sequence>
<reference evidence="1" key="1">
    <citation type="journal article" date="2021" name="Nat. Commun.">
        <title>Genetic determinants of endophytism in the Arabidopsis root mycobiome.</title>
        <authorList>
            <person name="Mesny F."/>
            <person name="Miyauchi S."/>
            <person name="Thiergart T."/>
            <person name="Pickel B."/>
            <person name="Atanasova L."/>
            <person name="Karlsson M."/>
            <person name="Huettel B."/>
            <person name="Barry K.W."/>
            <person name="Haridas S."/>
            <person name="Chen C."/>
            <person name="Bauer D."/>
            <person name="Andreopoulos W."/>
            <person name="Pangilinan J."/>
            <person name="LaButti K."/>
            <person name="Riley R."/>
            <person name="Lipzen A."/>
            <person name="Clum A."/>
            <person name="Drula E."/>
            <person name="Henrissat B."/>
            <person name="Kohler A."/>
            <person name="Grigoriev I.V."/>
            <person name="Martin F.M."/>
            <person name="Hacquard S."/>
        </authorList>
    </citation>
    <scope>NUCLEOTIDE SEQUENCE</scope>
    <source>
        <strain evidence="1">MPI-SDFR-AT-0073</strain>
    </source>
</reference>
<dbReference type="InterPro" id="IPR045136">
    <property type="entry name" value="Iah1-like"/>
</dbReference>
<protein>
    <submittedName>
        <fullName evidence="1">Isoamyl acetate-hydrolyzing esterase</fullName>
    </submittedName>
</protein>
<keyword evidence="2" id="KW-1185">Reference proteome</keyword>
<gene>
    <name evidence="1" type="ORF">BKA67DRAFT_582118</name>
</gene>
<comment type="caution">
    <text evidence="1">The sequence shown here is derived from an EMBL/GenBank/DDBJ whole genome shotgun (WGS) entry which is preliminary data.</text>
</comment>
<dbReference type="PANTHER" id="PTHR14209">
    <property type="entry name" value="ISOAMYL ACETATE-HYDROLYZING ESTERASE 1"/>
    <property type="match status" value="1"/>
</dbReference>
<dbReference type="Proteomes" id="UP000758603">
    <property type="component" value="Unassembled WGS sequence"/>
</dbReference>
<proteinExistence type="predicted"/>
<dbReference type="OrthoDB" id="671439at2759"/>
<dbReference type="InterPro" id="IPR001087">
    <property type="entry name" value="GDSL"/>
</dbReference>
<dbReference type="GeneID" id="70132857"/>
<name>A0A9P8RNI6_9PEZI</name>
<dbReference type="Pfam" id="PF00657">
    <property type="entry name" value="Lipase_GDSL"/>
    <property type="match status" value="1"/>
</dbReference>
<dbReference type="InterPro" id="IPR036514">
    <property type="entry name" value="SGNH_hydro_sf"/>
</dbReference>
<organism evidence="1 2">
    <name type="scientific">Truncatella angustata</name>
    <dbReference type="NCBI Taxonomy" id="152316"/>
    <lineage>
        <taxon>Eukaryota</taxon>
        <taxon>Fungi</taxon>
        <taxon>Dikarya</taxon>
        <taxon>Ascomycota</taxon>
        <taxon>Pezizomycotina</taxon>
        <taxon>Sordariomycetes</taxon>
        <taxon>Xylariomycetidae</taxon>
        <taxon>Amphisphaeriales</taxon>
        <taxon>Sporocadaceae</taxon>
        <taxon>Truncatella</taxon>
    </lineage>
</organism>
<dbReference type="GO" id="GO:0016788">
    <property type="term" value="F:hydrolase activity, acting on ester bonds"/>
    <property type="evidence" value="ECO:0007669"/>
    <property type="project" value="InterPro"/>
</dbReference>
<dbReference type="AlphaFoldDB" id="A0A9P8RNI6"/>
<dbReference type="RefSeq" id="XP_045953765.1">
    <property type="nucleotide sequence ID" value="XM_046103966.1"/>
</dbReference>
<dbReference type="Gene3D" id="3.40.50.1110">
    <property type="entry name" value="SGNH hydrolase"/>
    <property type="match status" value="1"/>
</dbReference>
<dbReference type="SUPFAM" id="SSF52266">
    <property type="entry name" value="SGNH hydrolase"/>
    <property type="match status" value="1"/>
</dbReference>
<accession>A0A9P8RNI6</accession>
<dbReference type="CDD" id="cd01838">
    <property type="entry name" value="Isoamyl_acetate_hydrolase_like"/>
    <property type="match status" value="1"/>
</dbReference>
<evidence type="ECO:0000313" key="2">
    <source>
        <dbReference type="Proteomes" id="UP000758603"/>
    </source>
</evidence>
<dbReference type="EMBL" id="JAGPXC010000009">
    <property type="protein sequence ID" value="KAH6647251.1"/>
    <property type="molecule type" value="Genomic_DNA"/>
</dbReference>
<evidence type="ECO:0000313" key="1">
    <source>
        <dbReference type="EMBL" id="KAH6647251.1"/>
    </source>
</evidence>
<dbReference type="PANTHER" id="PTHR14209:SF19">
    <property type="entry name" value="ISOAMYL ACETATE-HYDROLYZING ESTERASE 1 HOMOLOG"/>
    <property type="match status" value="1"/>
</dbReference>